<proteinExistence type="predicted"/>
<sequence>MENILKSKHNPREYGSRCQAVSVLFQHMLIKGYCEAKASGQKDIFLKCRDYTFHSDLNETESNTLLDILMLNKSDVRTLIVERNRLHISKVFEVIQQSMHCLKRVMTRLTPKINTILHNLRIRELYFIEKIDVSSFSIVLPTLRKLRYLYIEHSTFMDEIVLPSTVQHICLFKCAFTALFFRRFMIDLSSLKHKVWCEFIGVDVMDYNTHLLQTEFMSSVEVLGTGSNVRIPELRSELLLCDMAKITIVVKTCSVDLFEQFRDTSIGVLHLRTAECASFASRIIPTLNKLTKLQLWGTYTGRFDLKLPDSLQFIILEEGECSSEWLCGMLITLSSIDHHVTCALGDVELQSSTKARGTDSAIHGPDMRSEILSCDMSKMTIFVKTGSVELFEHFRDTSIGILSLRTAECASFASRIIPTLSKLTEIHLWGTYTGRFNLKLPDSLRFIFLEEVECSSEWLCGMLITLSSIDHPVTYKLWGVKLQSNTKARGTDSAIHGPEMRSEILSCDLSKMTIIVKTGSVELFEHFRDTSIGILSLRTAECASFASRIIPTLNKLTEIHLWGTYTGRFNLKLPDSLRFIFLEEVECSSEWLCGMLITLSSIDHSVTCALRDVELQSSVEALGTGSNICIPELRSELLLCDMAKITLYVKTGSVDLFEQFRDSSIGILQLRTAECASFASFIIHTLNKLTKLQLCGTYTGRFNLKLPDSLRLIILEEVECSSEWLCGMLITLSSIDHPVTCALCDVELQSSTKARGTDSAIHGPDMRSEILSCDMSKMTIIVKTGSVELFEHFRDTSIGILKLNTAESASFASTILPTLKKSQVFIYGGHIREDLI</sequence>
<comment type="caution">
    <text evidence="1">The sequence shown here is derived from an EMBL/GenBank/DDBJ whole genome shotgun (WGS) entry which is preliminary data.</text>
</comment>
<reference evidence="1" key="2">
    <citation type="submission" date="2020-11" db="EMBL/GenBank/DDBJ databases">
        <authorList>
            <person name="McCartney M.A."/>
            <person name="Auch B."/>
            <person name="Kono T."/>
            <person name="Mallez S."/>
            <person name="Becker A."/>
            <person name="Gohl D.M."/>
            <person name="Silverstein K.A.T."/>
            <person name="Koren S."/>
            <person name="Bechman K.B."/>
            <person name="Herman A."/>
            <person name="Abrahante J.E."/>
            <person name="Garbe J."/>
        </authorList>
    </citation>
    <scope>NUCLEOTIDE SEQUENCE</scope>
    <source>
        <strain evidence="1">Duluth1</strain>
        <tissue evidence="1">Whole animal</tissue>
    </source>
</reference>
<name>A0A9D3Z1F9_DREPO</name>
<dbReference type="EMBL" id="JAIWYP010000014">
    <property type="protein sequence ID" value="KAH3708404.1"/>
    <property type="molecule type" value="Genomic_DNA"/>
</dbReference>
<protein>
    <submittedName>
        <fullName evidence="1">Uncharacterized protein</fullName>
    </submittedName>
</protein>
<accession>A0A9D3Z1F9</accession>
<evidence type="ECO:0000313" key="1">
    <source>
        <dbReference type="EMBL" id="KAH3708404.1"/>
    </source>
</evidence>
<dbReference type="AlphaFoldDB" id="A0A9D3Z1F9"/>
<dbReference type="Proteomes" id="UP000828390">
    <property type="component" value="Unassembled WGS sequence"/>
</dbReference>
<organism evidence="1 2">
    <name type="scientific">Dreissena polymorpha</name>
    <name type="common">Zebra mussel</name>
    <name type="synonym">Mytilus polymorpha</name>
    <dbReference type="NCBI Taxonomy" id="45954"/>
    <lineage>
        <taxon>Eukaryota</taxon>
        <taxon>Metazoa</taxon>
        <taxon>Spiralia</taxon>
        <taxon>Lophotrochozoa</taxon>
        <taxon>Mollusca</taxon>
        <taxon>Bivalvia</taxon>
        <taxon>Autobranchia</taxon>
        <taxon>Heteroconchia</taxon>
        <taxon>Euheterodonta</taxon>
        <taxon>Imparidentia</taxon>
        <taxon>Neoheterodontei</taxon>
        <taxon>Myida</taxon>
        <taxon>Dreissenoidea</taxon>
        <taxon>Dreissenidae</taxon>
        <taxon>Dreissena</taxon>
    </lineage>
</organism>
<keyword evidence="2" id="KW-1185">Reference proteome</keyword>
<gene>
    <name evidence="1" type="ORF">DPMN_067854</name>
</gene>
<evidence type="ECO:0000313" key="2">
    <source>
        <dbReference type="Proteomes" id="UP000828390"/>
    </source>
</evidence>
<reference evidence="1" key="1">
    <citation type="journal article" date="2019" name="bioRxiv">
        <title>The Genome of the Zebra Mussel, Dreissena polymorpha: A Resource for Invasive Species Research.</title>
        <authorList>
            <person name="McCartney M.A."/>
            <person name="Auch B."/>
            <person name="Kono T."/>
            <person name="Mallez S."/>
            <person name="Zhang Y."/>
            <person name="Obille A."/>
            <person name="Becker A."/>
            <person name="Abrahante J.E."/>
            <person name="Garbe J."/>
            <person name="Badalamenti J.P."/>
            <person name="Herman A."/>
            <person name="Mangelson H."/>
            <person name="Liachko I."/>
            <person name="Sullivan S."/>
            <person name="Sone E.D."/>
            <person name="Koren S."/>
            <person name="Silverstein K.A.T."/>
            <person name="Beckman K.B."/>
            <person name="Gohl D.M."/>
        </authorList>
    </citation>
    <scope>NUCLEOTIDE SEQUENCE</scope>
    <source>
        <strain evidence="1">Duluth1</strain>
        <tissue evidence="1">Whole animal</tissue>
    </source>
</reference>